<evidence type="ECO:0000256" key="1">
    <source>
        <dbReference type="SAM" id="MobiDB-lite"/>
    </source>
</evidence>
<reference evidence="3 4" key="1">
    <citation type="journal article" date="2024" name="Microbiol. Resour. Announc.">
        <title>Genome annotations for the ascomycete fungi Trichoderma harzianum, Trichoderma aggressivum, and Purpureocillium lilacinum.</title>
        <authorList>
            <person name="Beijen E.P.W."/>
            <person name="Ohm R.A."/>
        </authorList>
    </citation>
    <scope>NUCLEOTIDE SEQUENCE [LARGE SCALE GENOMIC DNA]</scope>
    <source>
        <strain evidence="3 4">CBS 150709</strain>
    </source>
</reference>
<feature type="compositionally biased region" description="Basic and acidic residues" evidence="1">
    <location>
        <begin position="443"/>
        <end position="461"/>
    </location>
</feature>
<feature type="region of interest" description="Disordered" evidence="1">
    <location>
        <begin position="1"/>
        <end position="32"/>
    </location>
</feature>
<comment type="caution">
    <text evidence="3">The sequence shown here is derived from an EMBL/GenBank/DDBJ whole genome shotgun (WGS) entry which is preliminary data.</text>
</comment>
<keyword evidence="4" id="KW-1185">Reference proteome</keyword>
<feature type="region of interest" description="Disordered" evidence="1">
    <location>
        <begin position="359"/>
        <end position="378"/>
    </location>
</feature>
<feature type="region of interest" description="Disordered" evidence="1">
    <location>
        <begin position="895"/>
        <end position="921"/>
    </location>
</feature>
<accession>A0ABR0C2V0</accession>
<name>A0ABR0C2V0_PURLI</name>
<evidence type="ECO:0000313" key="4">
    <source>
        <dbReference type="Proteomes" id="UP001287286"/>
    </source>
</evidence>
<feature type="region of interest" description="Disordered" evidence="1">
    <location>
        <begin position="389"/>
        <end position="465"/>
    </location>
</feature>
<gene>
    <name evidence="3" type="ORF">Purlil1_4768</name>
</gene>
<feature type="transmembrane region" description="Helical" evidence="2">
    <location>
        <begin position="869"/>
        <end position="890"/>
    </location>
</feature>
<feature type="region of interest" description="Disordered" evidence="1">
    <location>
        <begin position="59"/>
        <end position="126"/>
    </location>
</feature>
<dbReference type="EMBL" id="JAWRVI010000014">
    <property type="protein sequence ID" value="KAK4090632.1"/>
    <property type="molecule type" value="Genomic_DNA"/>
</dbReference>
<sequence length="921" mass="99493">MTRRQWLGLGEGGGRMDVKGQRVRGPLHGTSYDTATLPLSTSASGEAKTAAVLAHVVSHHAPPKKDHPSTSPSPPRQEGGLYGEVPGAGPARVAGTLAVPAAPRGEGVGQVRRRTSGRVEVGQTTRTPPIACPGILPWAFSGMKVPAHPFSGGTVHVRQARGNGKVATRKWLWAAPAPAAILVPKCGAVRVLLGAMEQYFPLPTHLTRASHQHGPRYEVPDTLAQRHGRYQWIPSASQKPGRRLEESGLHRTHSFSSLLINDTSPRLARLDRSKRLLLHCRWQPRTPRDRTAMPGQRRQAGGRGQRFSIPAVPGARYSILYSILIPNDPRIVITTSAELRLCPRKPQRITKYRLGTRPKGEAGVAQAPARGSLRWPGTSRPGCILGVGGVAGRGFQKPRPAARGTCSGGEGRPQGHPGTVDRREAPIAPHQAASCQVEPGLVPRERRPPAPHTRGDADTPRRAPVSAVDDGTAIRGSAEFSWHVPWCFSRARIHHPLGPGPRCRSIGVDASLIGAPSHPHPPWKSWELTPSSTTLVRAHAAAAETVADMATQIRRRPGQSTTHAVGRPEHRQPCRLRPAAVRFGPLLGASAYRWQAVSATRSEGYLNRTAVLMHSTTHALPRINSPAISRWCRNEPYRRRGEARPMGQASGEHAACNQTCQTKCAAMPRTLFELLKRANPLHALRCWEDVWMTSSGGHVPFLGTYTQPGDACHPPMLWTRPVEPPCMRAASGCLVCDYKPRAHWLPAGYMLTTLTGARLQSTNKHEYLPLRDPGGLVTMGLVTCPPPFAHGVSWRSRYLDESRREQAAMTVTGVRLARPSHAAGRARGWMRVGGGRRGRRGWITLQGRQATVGATGRRMPHGYGGGRRLLADACVVVVVVVATAVAADAISPAARRTTMTSNGRPTTPHGASLWVGSPTSS</sequence>
<evidence type="ECO:0000313" key="3">
    <source>
        <dbReference type="EMBL" id="KAK4090632.1"/>
    </source>
</evidence>
<dbReference type="Proteomes" id="UP001287286">
    <property type="component" value="Unassembled WGS sequence"/>
</dbReference>
<keyword evidence="2" id="KW-1133">Transmembrane helix</keyword>
<organism evidence="3 4">
    <name type="scientific">Purpureocillium lilacinum</name>
    <name type="common">Paecilomyces lilacinus</name>
    <dbReference type="NCBI Taxonomy" id="33203"/>
    <lineage>
        <taxon>Eukaryota</taxon>
        <taxon>Fungi</taxon>
        <taxon>Dikarya</taxon>
        <taxon>Ascomycota</taxon>
        <taxon>Pezizomycotina</taxon>
        <taxon>Sordariomycetes</taxon>
        <taxon>Hypocreomycetidae</taxon>
        <taxon>Hypocreales</taxon>
        <taxon>Ophiocordycipitaceae</taxon>
        <taxon>Purpureocillium</taxon>
    </lineage>
</organism>
<protein>
    <submittedName>
        <fullName evidence="3">Uncharacterized protein</fullName>
    </submittedName>
</protein>
<keyword evidence="2" id="KW-0812">Transmembrane</keyword>
<keyword evidence="2" id="KW-0472">Membrane</keyword>
<feature type="region of interest" description="Disordered" evidence="1">
    <location>
        <begin position="286"/>
        <end position="307"/>
    </location>
</feature>
<evidence type="ECO:0000256" key="2">
    <source>
        <dbReference type="SAM" id="Phobius"/>
    </source>
</evidence>
<proteinExistence type="predicted"/>